<dbReference type="Proteomes" id="UP001153642">
    <property type="component" value="Unassembled WGS sequence"/>
</dbReference>
<reference evidence="1" key="1">
    <citation type="submission" date="2022-11" db="EMBL/GenBank/DDBJ databases">
        <title>High-quality draft genome sequence of Galbibacter sp. strain CMA-7.</title>
        <authorList>
            <person name="Wei L."/>
            <person name="Dong C."/>
            <person name="Shao Z."/>
        </authorList>
    </citation>
    <scope>NUCLEOTIDE SEQUENCE</scope>
    <source>
        <strain evidence="1">CMA-7</strain>
    </source>
</reference>
<name>A0ABT6FQE0_9FLAO</name>
<keyword evidence="2" id="KW-1185">Reference proteome</keyword>
<dbReference type="RefSeq" id="WP_277899251.1">
    <property type="nucleotide sequence ID" value="NZ_JAPMUA010000002.1"/>
</dbReference>
<evidence type="ECO:0000313" key="1">
    <source>
        <dbReference type="EMBL" id="MDG3585483.1"/>
    </source>
</evidence>
<comment type="caution">
    <text evidence="1">The sequence shown here is derived from an EMBL/GenBank/DDBJ whole genome shotgun (WGS) entry which is preliminary data.</text>
</comment>
<accession>A0ABT6FQE0</accession>
<sequence>MRNYFQVLKLIKETLEADNLVNTVTQGDIADVDLDKKNIYPLTHIQTGAATLGLQTISFSITVFAMDIRDKRNQTVEEKFVGNDNEIDNMNTMLAILNRLYKAIVKLDNDVAISENPTCEPFYESRMNLLDGWAMTFDIEIPNTEIAVC</sequence>
<proteinExistence type="predicted"/>
<protein>
    <submittedName>
        <fullName evidence="1">Uncharacterized protein</fullName>
    </submittedName>
</protein>
<organism evidence="1 2">
    <name type="scientific">Galbibacter pacificus</name>
    <dbReference type="NCBI Taxonomy" id="2996052"/>
    <lineage>
        <taxon>Bacteria</taxon>
        <taxon>Pseudomonadati</taxon>
        <taxon>Bacteroidota</taxon>
        <taxon>Flavobacteriia</taxon>
        <taxon>Flavobacteriales</taxon>
        <taxon>Flavobacteriaceae</taxon>
        <taxon>Galbibacter</taxon>
    </lineage>
</organism>
<evidence type="ECO:0000313" key="2">
    <source>
        <dbReference type="Proteomes" id="UP001153642"/>
    </source>
</evidence>
<gene>
    <name evidence="1" type="ORF">OSR52_06335</name>
</gene>
<dbReference type="EMBL" id="JAPMUA010000002">
    <property type="protein sequence ID" value="MDG3585483.1"/>
    <property type="molecule type" value="Genomic_DNA"/>
</dbReference>